<proteinExistence type="predicted"/>
<name>A0A8J2JZ03_9HEXA</name>
<accession>A0A8J2JZ03</accession>
<reference evidence="1" key="1">
    <citation type="submission" date="2021-06" db="EMBL/GenBank/DDBJ databases">
        <authorList>
            <person name="Hodson N. C."/>
            <person name="Mongue J. A."/>
            <person name="Jaron S. K."/>
        </authorList>
    </citation>
    <scope>NUCLEOTIDE SEQUENCE</scope>
</reference>
<dbReference type="EMBL" id="CAJVCH010188459">
    <property type="protein sequence ID" value="CAG7730058.1"/>
    <property type="molecule type" value="Genomic_DNA"/>
</dbReference>
<protein>
    <submittedName>
        <fullName evidence="1">Uncharacterized protein</fullName>
    </submittedName>
</protein>
<gene>
    <name evidence="1" type="ORF">AFUS01_LOCUS18732</name>
</gene>
<sequence length="16" mass="1864">LRRSLQQHMPITGLLT</sequence>
<evidence type="ECO:0000313" key="2">
    <source>
        <dbReference type="Proteomes" id="UP000708208"/>
    </source>
</evidence>
<keyword evidence="2" id="KW-1185">Reference proteome</keyword>
<comment type="caution">
    <text evidence="1">The sequence shown here is derived from an EMBL/GenBank/DDBJ whole genome shotgun (WGS) entry which is preliminary data.</text>
</comment>
<organism evidence="1 2">
    <name type="scientific">Allacma fusca</name>
    <dbReference type="NCBI Taxonomy" id="39272"/>
    <lineage>
        <taxon>Eukaryota</taxon>
        <taxon>Metazoa</taxon>
        <taxon>Ecdysozoa</taxon>
        <taxon>Arthropoda</taxon>
        <taxon>Hexapoda</taxon>
        <taxon>Collembola</taxon>
        <taxon>Symphypleona</taxon>
        <taxon>Sminthuridae</taxon>
        <taxon>Allacma</taxon>
    </lineage>
</organism>
<dbReference type="AlphaFoldDB" id="A0A8J2JZ03"/>
<feature type="non-terminal residue" evidence="1">
    <location>
        <position position="1"/>
    </location>
</feature>
<evidence type="ECO:0000313" key="1">
    <source>
        <dbReference type="EMBL" id="CAG7730058.1"/>
    </source>
</evidence>
<dbReference type="Proteomes" id="UP000708208">
    <property type="component" value="Unassembled WGS sequence"/>
</dbReference>